<feature type="compositionally biased region" description="Polar residues" evidence="7">
    <location>
        <begin position="29"/>
        <end position="39"/>
    </location>
</feature>
<dbReference type="KEGG" id="spar:SPRG_11810"/>
<dbReference type="VEuPathDB" id="FungiDB:SPRG_11810"/>
<accession>A0A067BXE6</accession>
<dbReference type="AlphaFoldDB" id="A0A067BXE6"/>
<dbReference type="Proteomes" id="UP000030745">
    <property type="component" value="Unassembled WGS sequence"/>
</dbReference>
<dbReference type="GeneID" id="24133824"/>
<name>A0A067BXE6_SAPPC</name>
<gene>
    <name evidence="9" type="ORF">SPRG_11810</name>
</gene>
<evidence type="ECO:0000256" key="3">
    <source>
        <dbReference type="ARBA" id="ARBA00022448"/>
    </source>
</evidence>
<protein>
    <recommendedName>
        <fullName evidence="11">Transmembrane protein</fullName>
    </recommendedName>
</protein>
<evidence type="ECO:0000256" key="5">
    <source>
        <dbReference type="ARBA" id="ARBA00022989"/>
    </source>
</evidence>
<organism evidence="9 10">
    <name type="scientific">Saprolegnia parasitica (strain CBS 223.65)</name>
    <dbReference type="NCBI Taxonomy" id="695850"/>
    <lineage>
        <taxon>Eukaryota</taxon>
        <taxon>Sar</taxon>
        <taxon>Stramenopiles</taxon>
        <taxon>Oomycota</taxon>
        <taxon>Saprolegniomycetes</taxon>
        <taxon>Saprolegniales</taxon>
        <taxon>Saprolegniaceae</taxon>
        <taxon>Saprolegnia</taxon>
    </lineage>
</organism>
<keyword evidence="4 8" id="KW-0812">Transmembrane</keyword>
<feature type="transmembrane region" description="Helical" evidence="8">
    <location>
        <begin position="233"/>
        <end position="253"/>
    </location>
</feature>
<evidence type="ECO:0008006" key="11">
    <source>
        <dbReference type="Google" id="ProtNLM"/>
    </source>
</evidence>
<evidence type="ECO:0000256" key="1">
    <source>
        <dbReference type="ARBA" id="ARBA00004141"/>
    </source>
</evidence>
<feature type="transmembrane region" description="Helical" evidence="8">
    <location>
        <begin position="273"/>
        <end position="292"/>
    </location>
</feature>
<evidence type="ECO:0000256" key="7">
    <source>
        <dbReference type="SAM" id="MobiDB-lite"/>
    </source>
</evidence>
<evidence type="ECO:0000313" key="9">
    <source>
        <dbReference type="EMBL" id="KDO22963.1"/>
    </source>
</evidence>
<feature type="transmembrane region" description="Helical" evidence="8">
    <location>
        <begin position="523"/>
        <end position="540"/>
    </location>
</feature>
<dbReference type="RefSeq" id="XP_012206255.1">
    <property type="nucleotide sequence ID" value="XM_012350865.1"/>
</dbReference>
<dbReference type="PANTHER" id="PTHR31585:SF5">
    <property type="entry name" value="RNA-BINDING S4 DOMAIN-CONTAINING PROTEIN"/>
    <property type="match status" value="1"/>
</dbReference>
<feature type="transmembrane region" description="Helical" evidence="8">
    <location>
        <begin position="61"/>
        <end position="81"/>
    </location>
</feature>
<comment type="subcellular location">
    <subcellularLocation>
        <location evidence="1">Membrane</location>
        <topology evidence="1">Multi-pass membrane protein</topology>
    </subcellularLocation>
</comment>
<evidence type="ECO:0000256" key="8">
    <source>
        <dbReference type="SAM" id="Phobius"/>
    </source>
</evidence>
<keyword evidence="6 8" id="KW-0472">Membrane</keyword>
<dbReference type="InterPro" id="IPR039309">
    <property type="entry name" value="BT1"/>
</dbReference>
<feature type="region of interest" description="Disordered" evidence="7">
    <location>
        <begin position="1"/>
        <end position="51"/>
    </location>
</feature>
<feature type="transmembrane region" description="Helical" evidence="8">
    <location>
        <begin position="484"/>
        <end position="503"/>
    </location>
</feature>
<sequence length="547" mass="60212">MTTPAFVIPTPPPSPPMLGYTRHSDGDEWQSQSPTNDASESGKEGDIDEDNSTALAPGAPIHIFSMAAIALYLQMIAVSCLQNLLPPLKIYLFTAYLHGSTTHVWQLTALENLAWTFRVFFAVLSDVVPVFGYKRKFWMGFGWLVTLVGVAIMAFSDFGAPFCDPKYYPTCWNPKANTTKAAYDFGAPDRVSWYRIPTLVATLGVVIVTASVDGLMVEYAQREPFSTRGQIQAIMYALMGSGALMARFFNQFFLNGARYGGNYDFSAGPSVPYWMGVGMALAALTAVVGLVVESKKRASQDLRTWSAGLWTLLTSRVVFQLLAFRFAFNLFATITGSPIYAWVTNLDMGWINITPRMLFVPATIHYGRFALQWNWRRVVAVSTVSNIVLMALATFFVIYDVSRNAWVFTALFLLTGVPVALINLVTGFAMVEMAGVGYEAVIAGLWATIRDLNVPIANKVRTSLVDEFPAAMSMKHDAHTHNQVAYPHIIGFSIQLAGLIWLVLLPSQKTPLAMMKSHGASRAAGALVVLGYVALVAFSWQQALEKY</sequence>
<feature type="transmembrane region" description="Helical" evidence="8">
    <location>
        <begin position="193"/>
        <end position="212"/>
    </location>
</feature>
<dbReference type="Gene3D" id="1.20.1250.20">
    <property type="entry name" value="MFS general substrate transporter like domains"/>
    <property type="match status" value="1"/>
</dbReference>
<feature type="transmembrane region" description="Helical" evidence="8">
    <location>
        <begin position="405"/>
        <end position="425"/>
    </location>
</feature>
<dbReference type="OrthoDB" id="10335322at2759"/>
<feature type="transmembrane region" description="Helical" evidence="8">
    <location>
        <begin position="140"/>
        <end position="160"/>
    </location>
</feature>
<evidence type="ECO:0000256" key="2">
    <source>
        <dbReference type="ARBA" id="ARBA00007015"/>
    </source>
</evidence>
<feature type="transmembrane region" description="Helical" evidence="8">
    <location>
        <begin position="113"/>
        <end position="133"/>
    </location>
</feature>
<dbReference type="GO" id="GO:0016020">
    <property type="term" value="C:membrane"/>
    <property type="evidence" value="ECO:0007669"/>
    <property type="project" value="UniProtKB-SubCell"/>
</dbReference>
<reference evidence="9 10" key="1">
    <citation type="journal article" date="2013" name="PLoS Genet.">
        <title>Distinctive expansion of potential virulence genes in the genome of the oomycete fish pathogen Saprolegnia parasitica.</title>
        <authorList>
            <person name="Jiang R.H."/>
            <person name="de Bruijn I."/>
            <person name="Haas B.J."/>
            <person name="Belmonte R."/>
            <person name="Lobach L."/>
            <person name="Christie J."/>
            <person name="van den Ackerveken G."/>
            <person name="Bottin A."/>
            <person name="Bulone V."/>
            <person name="Diaz-Moreno S.M."/>
            <person name="Dumas B."/>
            <person name="Fan L."/>
            <person name="Gaulin E."/>
            <person name="Govers F."/>
            <person name="Grenville-Briggs L.J."/>
            <person name="Horner N.R."/>
            <person name="Levin J.Z."/>
            <person name="Mammella M."/>
            <person name="Meijer H.J."/>
            <person name="Morris P."/>
            <person name="Nusbaum C."/>
            <person name="Oome S."/>
            <person name="Phillips A.J."/>
            <person name="van Rooyen D."/>
            <person name="Rzeszutek E."/>
            <person name="Saraiva M."/>
            <person name="Secombes C.J."/>
            <person name="Seidl M.F."/>
            <person name="Snel B."/>
            <person name="Stassen J.H."/>
            <person name="Sykes S."/>
            <person name="Tripathy S."/>
            <person name="van den Berg H."/>
            <person name="Vega-Arreguin J.C."/>
            <person name="Wawra S."/>
            <person name="Young S.K."/>
            <person name="Zeng Q."/>
            <person name="Dieguez-Uribeondo J."/>
            <person name="Russ C."/>
            <person name="Tyler B.M."/>
            <person name="van West P."/>
        </authorList>
    </citation>
    <scope>NUCLEOTIDE SEQUENCE [LARGE SCALE GENOMIC DNA]</scope>
    <source>
        <strain evidence="9 10">CBS 223.65</strain>
    </source>
</reference>
<keyword evidence="5 8" id="KW-1133">Transmembrane helix</keyword>
<comment type="similarity">
    <text evidence="2">Belongs to the major facilitator superfamily. Folate-biopterin transporter (TC 2.A.71) family.</text>
</comment>
<evidence type="ECO:0000256" key="4">
    <source>
        <dbReference type="ARBA" id="ARBA00022692"/>
    </source>
</evidence>
<keyword evidence="10" id="KW-1185">Reference proteome</keyword>
<dbReference type="SUPFAM" id="SSF103473">
    <property type="entry name" value="MFS general substrate transporter"/>
    <property type="match status" value="1"/>
</dbReference>
<dbReference type="Pfam" id="PF03092">
    <property type="entry name" value="BT1"/>
    <property type="match status" value="1"/>
</dbReference>
<feature type="transmembrane region" description="Helical" evidence="8">
    <location>
        <begin position="88"/>
        <end position="107"/>
    </location>
</feature>
<keyword evidence="3" id="KW-0813">Transport</keyword>
<dbReference type="InterPro" id="IPR036259">
    <property type="entry name" value="MFS_trans_sf"/>
</dbReference>
<evidence type="ECO:0000313" key="10">
    <source>
        <dbReference type="Proteomes" id="UP000030745"/>
    </source>
</evidence>
<dbReference type="PANTHER" id="PTHR31585">
    <property type="entry name" value="FOLATE-BIOPTERIN TRANSPORTER 1, CHLOROPLASTIC"/>
    <property type="match status" value="1"/>
</dbReference>
<evidence type="ECO:0000256" key="6">
    <source>
        <dbReference type="ARBA" id="ARBA00023136"/>
    </source>
</evidence>
<proteinExistence type="inferred from homology"/>
<dbReference type="EMBL" id="KK583259">
    <property type="protein sequence ID" value="KDO22963.1"/>
    <property type="molecule type" value="Genomic_DNA"/>
</dbReference>
<feature type="transmembrane region" description="Helical" evidence="8">
    <location>
        <begin position="378"/>
        <end position="399"/>
    </location>
</feature>